<gene>
    <name evidence="1" type="ORF">AAEO50_04285</name>
</gene>
<evidence type="ECO:0000313" key="1">
    <source>
        <dbReference type="EMBL" id="MEL3971490.1"/>
    </source>
</evidence>
<accession>A0ABU9K5Y5</accession>
<sequence>MLWLIIGIAIFFGVISAMLKRRTRGFQDPTANERQIQEEERIKASSWFGGGQ</sequence>
<proteinExistence type="predicted"/>
<dbReference type="RefSeq" id="WP_341980788.1">
    <property type="nucleotide sequence ID" value="NZ_JBBYAF010000005.1"/>
</dbReference>
<evidence type="ECO:0000313" key="2">
    <source>
        <dbReference type="Proteomes" id="UP001389717"/>
    </source>
</evidence>
<protein>
    <submittedName>
        <fullName evidence="1">Uncharacterized protein</fullName>
    </submittedName>
</protein>
<dbReference type="Proteomes" id="UP001389717">
    <property type="component" value="Unassembled WGS sequence"/>
</dbReference>
<dbReference type="EMBL" id="JBBYAF010000005">
    <property type="protein sequence ID" value="MEL3971490.1"/>
    <property type="molecule type" value="Genomic_DNA"/>
</dbReference>
<name>A0ABU9K5Y5_9BACI</name>
<keyword evidence="2" id="KW-1185">Reference proteome</keyword>
<reference evidence="1 2" key="1">
    <citation type="submission" date="2024-04" db="EMBL/GenBank/DDBJ databases">
        <title>Bacillus oryzaecorticis sp. nov., a moderately halophilic bacterium isolated from rice husks.</title>
        <authorList>
            <person name="Zhu H.-S."/>
        </authorList>
    </citation>
    <scope>NUCLEOTIDE SEQUENCE [LARGE SCALE GENOMIC DNA]</scope>
    <source>
        <strain evidence="1 2">ZC255</strain>
    </source>
</reference>
<comment type="caution">
    <text evidence="1">The sequence shown here is derived from an EMBL/GenBank/DDBJ whole genome shotgun (WGS) entry which is preliminary data.</text>
</comment>
<organism evidence="1 2">
    <name type="scientific">Rossellomorea oryzaecorticis</name>
    <dbReference type="NCBI Taxonomy" id="1396505"/>
    <lineage>
        <taxon>Bacteria</taxon>
        <taxon>Bacillati</taxon>
        <taxon>Bacillota</taxon>
        <taxon>Bacilli</taxon>
        <taxon>Bacillales</taxon>
        <taxon>Bacillaceae</taxon>
        <taxon>Rossellomorea</taxon>
    </lineage>
</organism>